<proteinExistence type="inferred from homology"/>
<dbReference type="GO" id="GO:0009416">
    <property type="term" value="P:response to light stimulus"/>
    <property type="evidence" value="ECO:0007669"/>
    <property type="project" value="TreeGrafter"/>
</dbReference>
<evidence type="ECO:0000256" key="9">
    <source>
        <dbReference type="ARBA" id="ARBA00033999"/>
    </source>
</evidence>
<comment type="similarity">
    <text evidence="14">Belongs to the DNA photolyase family.</text>
</comment>
<gene>
    <name evidence="16" type="ORF">F0M18_00895</name>
</gene>
<dbReference type="RefSeq" id="WP_149609503.1">
    <property type="nucleotide sequence ID" value="NZ_VTUX01000001.1"/>
</dbReference>
<dbReference type="InterPro" id="IPR002081">
    <property type="entry name" value="Cryptochrome/DNA_photolyase_1"/>
</dbReference>
<evidence type="ECO:0000256" key="3">
    <source>
        <dbReference type="ARBA" id="ARBA00013149"/>
    </source>
</evidence>
<evidence type="ECO:0000256" key="4">
    <source>
        <dbReference type="ARBA" id="ARBA00014046"/>
    </source>
</evidence>
<dbReference type="InterPro" id="IPR018394">
    <property type="entry name" value="DNA_photolyase_1_CS_C"/>
</dbReference>
<comment type="cofactor">
    <cofactor evidence="12">
        <name>FAD</name>
        <dbReference type="ChEBI" id="CHEBI:57692"/>
    </cofactor>
    <text evidence="12">Binds 1 FAD per subunit.</text>
</comment>
<dbReference type="InterPro" id="IPR006050">
    <property type="entry name" value="DNA_photolyase_N"/>
</dbReference>
<evidence type="ECO:0000256" key="13">
    <source>
        <dbReference type="PIRSR" id="PIRSR602081-2"/>
    </source>
</evidence>
<dbReference type="GO" id="GO:0003677">
    <property type="term" value="F:DNA binding"/>
    <property type="evidence" value="ECO:0007669"/>
    <property type="project" value="TreeGrafter"/>
</dbReference>
<dbReference type="InterPro" id="IPR036134">
    <property type="entry name" value="Crypto/Photolyase_FAD-like_sf"/>
</dbReference>
<accession>A0A5B0X3X9</accession>
<keyword evidence="7 14" id="KW-0157">Chromophore</keyword>
<name>A0A5B0X3X9_9GAMM</name>
<evidence type="ECO:0000256" key="10">
    <source>
        <dbReference type="ARBA" id="ARBA00059220"/>
    </source>
</evidence>
<evidence type="ECO:0000256" key="12">
    <source>
        <dbReference type="PIRSR" id="PIRSR602081-1"/>
    </source>
</evidence>
<evidence type="ECO:0000256" key="14">
    <source>
        <dbReference type="RuleBase" id="RU004182"/>
    </source>
</evidence>
<evidence type="ECO:0000256" key="1">
    <source>
        <dbReference type="ARBA" id="ARBA00001932"/>
    </source>
</evidence>
<dbReference type="Pfam" id="PF03441">
    <property type="entry name" value="FAD_binding_7"/>
    <property type="match status" value="1"/>
</dbReference>
<protein>
    <recommendedName>
        <fullName evidence="4">Deoxyribodipyrimidine photo-lyase</fullName>
        <ecNumber evidence="3">4.1.99.3</ecNumber>
    </recommendedName>
    <alternativeName>
        <fullName evidence="8">DNA photolyase</fullName>
    </alternativeName>
    <alternativeName>
        <fullName evidence="11">Photoreactivating enzyme</fullName>
    </alternativeName>
</protein>
<keyword evidence="6 12" id="KW-0274">FAD</keyword>
<keyword evidence="5 12" id="KW-0285">Flavoprotein</keyword>
<feature type="domain" description="Photolyase/cryptochrome alpha/beta" evidence="15">
    <location>
        <begin position="6"/>
        <end position="139"/>
    </location>
</feature>
<dbReference type="GO" id="GO:0071949">
    <property type="term" value="F:FAD binding"/>
    <property type="evidence" value="ECO:0007669"/>
    <property type="project" value="TreeGrafter"/>
</dbReference>
<comment type="caution">
    <text evidence="16">The sequence shown here is derived from an EMBL/GenBank/DDBJ whole genome shotgun (WGS) entry which is preliminary data.</text>
</comment>
<evidence type="ECO:0000256" key="2">
    <source>
        <dbReference type="ARBA" id="ARBA00005862"/>
    </source>
</evidence>
<evidence type="ECO:0000259" key="15">
    <source>
        <dbReference type="PROSITE" id="PS51645"/>
    </source>
</evidence>
<dbReference type="InterPro" id="IPR014729">
    <property type="entry name" value="Rossmann-like_a/b/a_fold"/>
</dbReference>
<dbReference type="Pfam" id="PF00875">
    <property type="entry name" value="DNA_photolyase"/>
    <property type="match status" value="1"/>
</dbReference>
<dbReference type="FunFam" id="1.10.579.10:FF:000003">
    <property type="entry name" value="Deoxyribodipyrimidine photo-lyase"/>
    <property type="match status" value="1"/>
</dbReference>
<feature type="binding site" evidence="12">
    <location>
        <position position="233"/>
    </location>
    <ligand>
        <name>FAD</name>
        <dbReference type="ChEBI" id="CHEBI:57692"/>
    </ligand>
</feature>
<dbReference type="GO" id="GO:0000719">
    <property type="term" value="P:photoreactive repair"/>
    <property type="evidence" value="ECO:0007669"/>
    <property type="project" value="UniProtKB-ARBA"/>
</dbReference>
<evidence type="ECO:0000256" key="11">
    <source>
        <dbReference type="ARBA" id="ARBA00083107"/>
    </source>
</evidence>
<feature type="site" description="Electron transfer via tryptophanyl radical" evidence="13">
    <location>
        <position position="315"/>
    </location>
</feature>
<dbReference type="EC" id="4.1.99.3" evidence="3"/>
<comment type="function">
    <text evidence="10">Involved in repair of UV radiation-induced DNA damage. Catalyzes the light-dependent monomerization (300-600 nm) of cyclobutyl pyrimidine dimers (in cis-syn configuration), which are formed between adjacent bases on the same DNA strand upon exposure to ultraviolet radiation.</text>
</comment>
<dbReference type="PRINTS" id="PR00147">
    <property type="entry name" value="DNAPHOTLYASE"/>
</dbReference>
<comment type="cofactor">
    <cofactor evidence="1">
        <name>(6R)-5,10-methylene-5,6,7,8-tetrahydrofolate</name>
        <dbReference type="ChEBI" id="CHEBI:15636"/>
    </cofactor>
</comment>
<feature type="binding site" evidence="12">
    <location>
        <begin position="245"/>
        <end position="249"/>
    </location>
    <ligand>
        <name>FAD</name>
        <dbReference type="ChEBI" id="CHEBI:57692"/>
    </ligand>
</feature>
<feature type="site" description="Electron transfer via tryptophanyl radical" evidence="13">
    <location>
        <position position="391"/>
    </location>
</feature>
<dbReference type="Gene3D" id="1.25.40.80">
    <property type="match status" value="1"/>
</dbReference>
<feature type="binding site" evidence="12">
    <location>
        <position position="281"/>
    </location>
    <ligand>
        <name>FAD</name>
        <dbReference type="ChEBI" id="CHEBI:57692"/>
    </ligand>
</feature>
<feature type="binding site" evidence="12">
    <location>
        <begin position="381"/>
        <end position="383"/>
    </location>
    <ligand>
        <name>FAD</name>
        <dbReference type="ChEBI" id="CHEBI:57692"/>
    </ligand>
</feature>
<comment type="catalytic activity">
    <reaction evidence="9">
        <text>cyclobutadipyrimidine (in DNA) = 2 pyrimidine residues (in DNA).</text>
        <dbReference type="EC" id="4.1.99.3"/>
    </reaction>
</comment>
<evidence type="ECO:0000313" key="17">
    <source>
        <dbReference type="Proteomes" id="UP000323708"/>
    </source>
</evidence>
<dbReference type="PROSITE" id="PS00394">
    <property type="entry name" value="DNA_PHOTOLYASES_1_1"/>
    <property type="match status" value="1"/>
</dbReference>
<dbReference type="PANTHER" id="PTHR11455:SF9">
    <property type="entry name" value="CRYPTOCHROME CIRCADIAN CLOCK 5 ISOFORM X1"/>
    <property type="match status" value="1"/>
</dbReference>
<dbReference type="AlphaFoldDB" id="A0A5B0X3X9"/>
<dbReference type="PANTHER" id="PTHR11455">
    <property type="entry name" value="CRYPTOCHROME"/>
    <property type="match status" value="1"/>
</dbReference>
<comment type="similarity">
    <text evidence="2">Belongs to the DNA photolyase class-1 family.</text>
</comment>
<organism evidence="16 17">
    <name type="scientific">Pseudohalioglobus sediminis</name>
    <dbReference type="NCBI Taxonomy" id="2606449"/>
    <lineage>
        <taxon>Bacteria</taxon>
        <taxon>Pseudomonadati</taxon>
        <taxon>Pseudomonadota</taxon>
        <taxon>Gammaproteobacteria</taxon>
        <taxon>Cellvibrionales</taxon>
        <taxon>Halieaceae</taxon>
        <taxon>Pseudohalioglobus</taxon>
    </lineage>
</organism>
<dbReference type="Gene3D" id="3.40.50.620">
    <property type="entry name" value="HUPs"/>
    <property type="match status" value="1"/>
</dbReference>
<reference evidence="16 17" key="1">
    <citation type="submission" date="2019-09" db="EMBL/GenBank/DDBJ databases">
        <authorList>
            <person name="Chen X.-Y."/>
        </authorList>
    </citation>
    <scope>NUCLEOTIDE SEQUENCE [LARGE SCALE GENOMIC DNA]</scope>
    <source>
        <strain evidence="16 17">NY5</strain>
    </source>
</reference>
<keyword evidence="16" id="KW-0456">Lyase</keyword>
<dbReference type="SUPFAM" id="SSF52425">
    <property type="entry name" value="Cryptochrome/photolyase, N-terminal domain"/>
    <property type="match status" value="1"/>
</dbReference>
<evidence type="ECO:0000256" key="7">
    <source>
        <dbReference type="ARBA" id="ARBA00022991"/>
    </source>
</evidence>
<dbReference type="Proteomes" id="UP000323708">
    <property type="component" value="Unassembled WGS sequence"/>
</dbReference>
<dbReference type="PROSITE" id="PS00691">
    <property type="entry name" value="DNA_PHOTOLYASES_1_2"/>
    <property type="match status" value="1"/>
</dbReference>
<sequence length="492" mass="54944">MTDKPAPVLYWFRQDLRLADLPALNAAAQAAADSGTTVLPCFILDDASPGEWALGEASQWWLHHSLLSLAEQITAKGGELVVRRGRSDEALAQLASETGAGRVYCSQAYEPWNRELEARVGKQLEAQDVSLHTLPGALLFAPGDILNQSGEAFKVFTPFWRRCRSQLPTDKLAQPPGDGAFAAGVVSGLATDDWDLLPKQWQPSPEWQDMWSPGTSGAARALETFIERALEGYRDDRDKPGVAGTSRLSPHLHWGEISPRQVLATLRAAGTDDLEDDREKFLAELGWREFNQHLLYHFPHIDAQPFKDDFRNMPWQANEEGYRAWCQGRTGYPIVDAGMRELWQTGFMHNRVRMICASFLTKHLLVPWQWGAKWFWDTLVDADLANNSGGWQWVAGCGADASPWFRIFNPVLQGKKFDPDGDYVRRWVPELAALPARHIHDPWDMPPMLLAAEGVELGADYPHPIVDHKEAREMALAAYQERSAGTGSEAAG</sequence>
<dbReference type="Gene3D" id="1.10.579.10">
    <property type="entry name" value="DNA Cyclobutane Dipyrimidine Photolyase, subunit A, domain 3"/>
    <property type="match status" value="1"/>
</dbReference>
<feature type="site" description="Electron transfer via tryptophanyl radical" evidence="13">
    <location>
        <position position="368"/>
    </location>
</feature>
<evidence type="ECO:0000256" key="6">
    <source>
        <dbReference type="ARBA" id="ARBA00022827"/>
    </source>
</evidence>
<dbReference type="InterPro" id="IPR005101">
    <property type="entry name" value="Cryptochr/Photolyase_FAD-bd"/>
</dbReference>
<dbReference type="InterPro" id="IPR036155">
    <property type="entry name" value="Crypto/Photolyase_N_sf"/>
</dbReference>
<dbReference type="GO" id="GO:0003904">
    <property type="term" value="F:deoxyribodipyrimidine photo-lyase activity"/>
    <property type="evidence" value="ECO:0007669"/>
    <property type="project" value="UniProtKB-EC"/>
</dbReference>
<dbReference type="EMBL" id="VTUX01000001">
    <property type="protein sequence ID" value="KAA1194034.1"/>
    <property type="molecule type" value="Genomic_DNA"/>
</dbReference>
<evidence type="ECO:0000313" key="16">
    <source>
        <dbReference type="EMBL" id="KAA1194034.1"/>
    </source>
</evidence>
<evidence type="ECO:0000256" key="8">
    <source>
        <dbReference type="ARBA" id="ARBA00031671"/>
    </source>
</evidence>
<dbReference type="PROSITE" id="PS51645">
    <property type="entry name" value="PHR_CRY_ALPHA_BETA"/>
    <property type="match status" value="1"/>
</dbReference>
<evidence type="ECO:0000256" key="5">
    <source>
        <dbReference type="ARBA" id="ARBA00022630"/>
    </source>
</evidence>
<keyword evidence="17" id="KW-1185">Reference proteome</keyword>
<dbReference type="SUPFAM" id="SSF48173">
    <property type="entry name" value="Cryptochrome/photolyase FAD-binding domain"/>
    <property type="match status" value="1"/>
</dbReference>